<keyword evidence="3 6" id="KW-0689">Ribosomal protein</keyword>
<dbReference type="InterPro" id="IPR036899">
    <property type="entry name" value="Ribosomal_uL13_sf"/>
</dbReference>
<comment type="subunit">
    <text evidence="2 6">Part of the 50S ribosomal subunit.</text>
</comment>
<dbReference type="GO" id="GO:0003735">
    <property type="term" value="F:structural constituent of ribosome"/>
    <property type="evidence" value="ECO:0007669"/>
    <property type="project" value="InterPro"/>
</dbReference>
<organism evidence="7 8">
    <name type="scientific">Hoeflea marina</name>
    <dbReference type="NCBI Taxonomy" id="274592"/>
    <lineage>
        <taxon>Bacteria</taxon>
        <taxon>Pseudomonadati</taxon>
        <taxon>Pseudomonadota</taxon>
        <taxon>Alphaproteobacteria</taxon>
        <taxon>Hyphomicrobiales</taxon>
        <taxon>Rhizobiaceae</taxon>
        <taxon>Hoeflea</taxon>
    </lineage>
</organism>
<evidence type="ECO:0000256" key="3">
    <source>
        <dbReference type="ARBA" id="ARBA00022980"/>
    </source>
</evidence>
<dbReference type="CDD" id="cd00392">
    <property type="entry name" value="Ribosomal_L13"/>
    <property type="match status" value="1"/>
</dbReference>
<gene>
    <name evidence="6" type="primary">rplM</name>
    <name evidence="7" type="ORF">DFR52_101145</name>
</gene>
<dbReference type="RefSeq" id="WP_110030027.1">
    <property type="nucleotide sequence ID" value="NZ_QGTR01000001.1"/>
</dbReference>
<dbReference type="PANTHER" id="PTHR11545:SF2">
    <property type="entry name" value="LARGE RIBOSOMAL SUBUNIT PROTEIN UL13M"/>
    <property type="match status" value="1"/>
</dbReference>
<evidence type="ECO:0000256" key="2">
    <source>
        <dbReference type="ARBA" id="ARBA00011838"/>
    </source>
</evidence>
<evidence type="ECO:0000256" key="6">
    <source>
        <dbReference type="HAMAP-Rule" id="MF_01366"/>
    </source>
</evidence>
<dbReference type="OrthoDB" id="9801330at2"/>
<dbReference type="Gene3D" id="3.90.1180.10">
    <property type="entry name" value="Ribosomal protein L13"/>
    <property type="match status" value="1"/>
</dbReference>
<dbReference type="GO" id="GO:0006412">
    <property type="term" value="P:translation"/>
    <property type="evidence" value="ECO:0007669"/>
    <property type="project" value="UniProtKB-UniRule"/>
</dbReference>
<name>A0A317PS81_9HYPH</name>
<proteinExistence type="inferred from homology"/>
<dbReference type="Pfam" id="PF00572">
    <property type="entry name" value="Ribosomal_L13"/>
    <property type="match status" value="1"/>
</dbReference>
<dbReference type="InterPro" id="IPR005822">
    <property type="entry name" value="Ribosomal_uL13"/>
</dbReference>
<dbReference type="GO" id="GO:0003729">
    <property type="term" value="F:mRNA binding"/>
    <property type="evidence" value="ECO:0007669"/>
    <property type="project" value="TreeGrafter"/>
</dbReference>
<dbReference type="PIRSF" id="PIRSF002181">
    <property type="entry name" value="Ribosomal_L13"/>
    <property type="match status" value="1"/>
</dbReference>
<dbReference type="InterPro" id="IPR005823">
    <property type="entry name" value="Ribosomal_uL13_bac-type"/>
</dbReference>
<protein>
    <recommendedName>
        <fullName evidence="5 6">Large ribosomal subunit protein uL13</fullName>
    </recommendedName>
</protein>
<dbReference type="GO" id="GO:0017148">
    <property type="term" value="P:negative regulation of translation"/>
    <property type="evidence" value="ECO:0007669"/>
    <property type="project" value="TreeGrafter"/>
</dbReference>
<comment type="similarity">
    <text evidence="1 6">Belongs to the universal ribosomal protein uL13 family.</text>
</comment>
<dbReference type="PANTHER" id="PTHR11545">
    <property type="entry name" value="RIBOSOMAL PROTEIN L13"/>
    <property type="match status" value="1"/>
</dbReference>
<dbReference type="Proteomes" id="UP000246352">
    <property type="component" value="Unassembled WGS sequence"/>
</dbReference>
<dbReference type="GO" id="GO:0022625">
    <property type="term" value="C:cytosolic large ribosomal subunit"/>
    <property type="evidence" value="ECO:0007669"/>
    <property type="project" value="TreeGrafter"/>
</dbReference>
<dbReference type="FunFam" id="3.90.1180.10:FF:000001">
    <property type="entry name" value="50S ribosomal protein L13"/>
    <property type="match status" value="1"/>
</dbReference>
<sequence length="154" mass="17472">MKTFSQKPAEVEKKWVIIDAEQLVVGRLATVIANRLRGKHKATFTPHVDDGDYIIVINAAKAVLTGNKYSDKKYYWHTGYPGGIKERTARQIFEGRFPERVLEKAVERMVPRGPLGRRQMKNLRVYPGPDHPHEAQQPVVLDVAALNSKNKRSA</sequence>
<dbReference type="EMBL" id="QGTR01000001">
    <property type="protein sequence ID" value="PWW03464.1"/>
    <property type="molecule type" value="Genomic_DNA"/>
</dbReference>
<dbReference type="AlphaFoldDB" id="A0A317PS81"/>
<reference evidence="7 8" key="1">
    <citation type="submission" date="2018-05" db="EMBL/GenBank/DDBJ databases">
        <title>Genomic Encyclopedia of Type Strains, Phase IV (KMG-IV): sequencing the most valuable type-strain genomes for metagenomic binning, comparative biology and taxonomic classification.</title>
        <authorList>
            <person name="Goeker M."/>
        </authorList>
    </citation>
    <scope>NUCLEOTIDE SEQUENCE [LARGE SCALE GENOMIC DNA]</scope>
    <source>
        <strain evidence="7 8">DSM 16791</strain>
    </source>
</reference>
<evidence type="ECO:0000256" key="1">
    <source>
        <dbReference type="ARBA" id="ARBA00006227"/>
    </source>
</evidence>
<evidence type="ECO:0000313" key="7">
    <source>
        <dbReference type="EMBL" id="PWW03464.1"/>
    </source>
</evidence>
<dbReference type="HAMAP" id="MF_01366">
    <property type="entry name" value="Ribosomal_uL13"/>
    <property type="match status" value="1"/>
</dbReference>
<evidence type="ECO:0000313" key="8">
    <source>
        <dbReference type="Proteomes" id="UP000246352"/>
    </source>
</evidence>
<evidence type="ECO:0000256" key="5">
    <source>
        <dbReference type="ARBA" id="ARBA00035201"/>
    </source>
</evidence>
<accession>A0A317PS81</accession>
<comment type="caution">
    <text evidence="7">The sequence shown here is derived from an EMBL/GenBank/DDBJ whole genome shotgun (WGS) entry which is preliminary data.</text>
</comment>
<comment type="function">
    <text evidence="6">This protein is one of the early assembly proteins of the 50S ribosomal subunit, although it is not seen to bind rRNA by itself. It is important during the early stages of 50S assembly.</text>
</comment>
<dbReference type="SUPFAM" id="SSF52161">
    <property type="entry name" value="Ribosomal protein L13"/>
    <property type="match status" value="1"/>
</dbReference>
<keyword evidence="4 6" id="KW-0687">Ribonucleoprotein</keyword>
<keyword evidence="8" id="KW-1185">Reference proteome</keyword>
<dbReference type="NCBIfam" id="TIGR01066">
    <property type="entry name" value="rplM_bact"/>
    <property type="match status" value="1"/>
</dbReference>
<evidence type="ECO:0000256" key="4">
    <source>
        <dbReference type="ARBA" id="ARBA00023274"/>
    </source>
</evidence>